<organism evidence="15 16">
    <name type="scientific">Sulfurimonas hongkongensis</name>
    <dbReference type="NCBI Taxonomy" id="1172190"/>
    <lineage>
        <taxon>Bacteria</taxon>
        <taxon>Pseudomonadati</taxon>
        <taxon>Campylobacterota</taxon>
        <taxon>Epsilonproteobacteria</taxon>
        <taxon>Campylobacterales</taxon>
        <taxon>Sulfurimonadaceae</taxon>
        <taxon>Sulfurimonas</taxon>
    </lineage>
</organism>
<keyword evidence="9 14" id="KW-1133">Transmembrane helix</keyword>
<dbReference type="HAMAP" id="MF_02239">
    <property type="entry name" value="HemJ"/>
    <property type="match status" value="1"/>
</dbReference>
<feature type="transmembrane region" description="Helical" evidence="14">
    <location>
        <begin position="81"/>
        <end position="100"/>
    </location>
</feature>
<evidence type="ECO:0000313" key="16">
    <source>
        <dbReference type="Proteomes" id="UP000015520"/>
    </source>
</evidence>
<dbReference type="OrthoDB" id="9800824at2"/>
<dbReference type="GO" id="GO:0005886">
    <property type="term" value="C:plasma membrane"/>
    <property type="evidence" value="ECO:0007669"/>
    <property type="project" value="UniProtKB-SubCell"/>
</dbReference>
<feature type="binding site" description="axial binding residue" evidence="14">
    <location>
        <position position="11"/>
    </location>
    <ligand>
        <name>heme</name>
        <dbReference type="ChEBI" id="CHEBI:30413"/>
    </ligand>
    <ligandPart>
        <name>Fe</name>
        <dbReference type="ChEBI" id="CHEBI:18248"/>
    </ligandPart>
</feature>
<evidence type="ECO:0000256" key="6">
    <source>
        <dbReference type="ARBA" id="ARBA00022617"/>
    </source>
</evidence>
<dbReference type="RefSeq" id="WP_021288038.1">
    <property type="nucleotide sequence ID" value="NZ_AUPZ01000013.1"/>
</dbReference>
<keyword evidence="12 14" id="KW-0472">Membrane</keyword>
<evidence type="ECO:0000256" key="9">
    <source>
        <dbReference type="ARBA" id="ARBA00022989"/>
    </source>
</evidence>
<keyword evidence="6 14" id="KW-0349">Heme</keyword>
<name>T0J2X1_9BACT</name>
<dbReference type="EC" id="1.3.99.-" evidence="14"/>
<reference evidence="15 16" key="1">
    <citation type="submission" date="2013-07" db="EMBL/GenBank/DDBJ databases">
        <title>Sulfurimonas hongkongensis AST-10 Genome Sequencing.</title>
        <authorList>
            <person name="Cai L."/>
            <person name="Zhang T."/>
        </authorList>
    </citation>
    <scope>NUCLEOTIDE SEQUENCE [LARGE SCALE GENOMIC DNA]</scope>
    <source>
        <strain evidence="15 16">AST-10</strain>
    </source>
</reference>
<comment type="cofactor">
    <cofactor evidence="14">
        <name>heme b</name>
        <dbReference type="ChEBI" id="CHEBI:60344"/>
    </cofactor>
    <text evidence="14">Binds 1 heme b (iron(II)-protoporphyrin IX) group per subunit.</text>
</comment>
<dbReference type="AlphaFoldDB" id="T0J2X1"/>
<evidence type="ECO:0000256" key="11">
    <source>
        <dbReference type="ARBA" id="ARBA00023004"/>
    </source>
</evidence>
<dbReference type="GO" id="GO:0046872">
    <property type="term" value="F:metal ion binding"/>
    <property type="evidence" value="ECO:0007669"/>
    <property type="project" value="UniProtKB-KW"/>
</dbReference>
<evidence type="ECO:0000256" key="2">
    <source>
        <dbReference type="ARBA" id="ARBA00005073"/>
    </source>
</evidence>
<comment type="catalytic activity">
    <reaction evidence="13 14">
        <text>protoporphyrinogen IX + 3 A = protoporphyrin IX + 3 AH2</text>
        <dbReference type="Rhea" id="RHEA:62000"/>
        <dbReference type="ChEBI" id="CHEBI:13193"/>
        <dbReference type="ChEBI" id="CHEBI:17499"/>
        <dbReference type="ChEBI" id="CHEBI:57306"/>
        <dbReference type="ChEBI" id="CHEBI:57307"/>
    </reaction>
</comment>
<protein>
    <recommendedName>
        <fullName evidence="4 14">Protoporphyrinogen IX oxidase</fullName>
        <shortName evidence="14">PPO</shortName>
        <ecNumber evidence="14">1.3.99.-</ecNumber>
    </recommendedName>
</protein>
<dbReference type="PATRIC" id="fig|1172190.3.peg.1723"/>
<dbReference type="InterPro" id="IPR005265">
    <property type="entry name" value="HemJ-like"/>
</dbReference>
<evidence type="ECO:0000256" key="13">
    <source>
        <dbReference type="ARBA" id="ARBA00048390"/>
    </source>
</evidence>
<keyword evidence="16" id="KW-1185">Reference proteome</keyword>
<gene>
    <name evidence="15" type="ORF">M947_08950</name>
</gene>
<dbReference type="GO" id="GO:0070818">
    <property type="term" value="F:protoporphyrinogen oxidase activity"/>
    <property type="evidence" value="ECO:0007669"/>
    <property type="project" value="UniProtKB-UniRule"/>
</dbReference>
<keyword evidence="11 14" id="KW-0408">Iron</keyword>
<dbReference type="UniPathway" id="UPA00251">
    <property type="reaction ID" value="UER00324"/>
</dbReference>
<evidence type="ECO:0000256" key="3">
    <source>
        <dbReference type="ARBA" id="ARBA00006501"/>
    </source>
</evidence>
<evidence type="ECO:0000256" key="7">
    <source>
        <dbReference type="ARBA" id="ARBA00022692"/>
    </source>
</evidence>
<dbReference type="PANTHER" id="PTHR40255">
    <property type="entry name" value="UPF0093 MEMBRANE PROTEIN SLR1790"/>
    <property type="match status" value="1"/>
</dbReference>
<proteinExistence type="inferred from homology"/>
<evidence type="ECO:0000256" key="14">
    <source>
        <dbReference type="HAMAP-Rule" id="MF_02239"/>
    </source>
</evidence>
<comment type="function">
    <text evidence="14">Catalyzes the oxidation of protoporphyrinogen IX to protoporphyrin IX.</text>
</comment>
<dbReference type="eggNOG" id="COG1981">
    <property type="taxonomic scope" value="Bacteria"/>
</dbReference>
<evidence type="ECO:0000256" key="1">
    <source>
        <dbReference type="ARBA" id="ARBA00004651"/>
    </source>
</evidence>
<keyword evidence="8 14" id="KW-0479">Metal-binding</keyword>
<keyword evidence="10 14" id="KW-0560">Oxidoreductase</keyword>
<feature type="transmembrane region" description="Helical" evidence="14">
    <location>
        <begin position="146"/>
        <end position="164"/>
    </location>
</feature>
<evidence type="ECO:0000256" key="12">
    <source>
        <dbReference type="ARBA" id="ARBA00023136"/>
    </source>
</evidence>
<dbReference type="PANTHER" id="PTHR40255:SF1">
    <property type="entry name" value="PROTOPORPHYRINOGEN IX OXIDASE"/>
    <property type="match status" value="1"/>
</dbReference>
<dbReference type="STRING" id="1172190.M947_08950"/>
<feature type="binding site" description="axial binding residue" evidence="14">
    <location>
        <position position="88"/>
    </location>
    <ligand>
        <name>heme</name>
        <dbReference type="ChEBI" id="CHEBI:30413"/>
    </ligand>
    <ligandPart>
        <name>Fe</name>
        <dbReference type="ChEBI" id="CHEBI:18248"/>
    </ligandPart>
</feature>
<evidence type="ECO:0000256" key="10">
    <source>
        <dbReference type="ARBA" id="ARBA00023002"/>
    </source>
</evidence>
<dbReference type="GO" id="GO:0006782">
    <property type="term" value="P:protoporphyrinogen IX biosynthetic process"/>
    <property type="evidence" value="ECO:0007669"/>
    <property type="project" value="UniProtKB-UniRule"/>
</dbReference>
<dbReference type="EMBL" id="AUPZ01000013">
    <property type="protein sequence ID" value="EQB35400.1"/>
    <property type="molecule type" value="Genomic_DNA"/>
</dbReference>
<comment type="pathway">
    <text evidence="2 14">Porphyrin-containing compound metabolism; protoporphyrin-IX biosynthesis; protoporphyrin-IX from protoporphyrinogen-IX: step 1/1.</text>
</comment>
<comment type="caution">
    <text evidence="15">The sequence shown here is derived from an EMBL/GenBank/DDBJ whole genome shotgun (WGS) entry which is preliminary data.</text>
</comment>
<evidence type="ECO:0000256" key="4">
    <source>
        <dbReference type="ARBA" id="ARBA00017504"/>
    </source>
</evidence>
<feature type="transmembrane region" description="Helical" evidence="14">
    <location>
        <begin position="121"/>
        <end position="140"/>
    </location>
</feature>
<keyword evidence="7 14" id="KW-0812">Transmembrane</keyword>
<keyword evidence="5 14" id="KW-1003">Cell membrane</keyword>
<evidence type="ECO:0000256" key="8">
    <source>
        <dbReference type="ARBA" id="ARBA00022723"/>
    </source>
</evidence>
<comment type="subunit">
    <text evidence="14">Homodimer.</text>
</comment>
<sequence length="182" mass="21571">MEYYQYILIFHIMAFMSWMAGLFYLPRLFVYHVEHMDKPDYIKIVEIQEYKLYKYIDMPAMIATLISGVVMFTLNPHLFDMGVWAYAKIAAVLLLVWYDLSMNHYRKQLLTRTCTKNGKFFRAYNEFPTLLAILIVTYVVLKDVPVIFTGFMVILFAVIVYVLLKHAKEPNLKVVEEELKKL</sequence>
<evidence type="ECO:0000256" key="5">
    <source>
        <dbReference type="ARBA" id="ARBA00022475"/>
    </source>
</evidence>
<comment type="subcellular location">
    <subcellularLocation>
        <location evidence="1 14">Cell membrane</location>
        <topology evidence="1 14">Multi-pass membrane protein</topology>
    </subcellularLocation>
</comment>
<dbReference type="Proteomes" id="UP000015520">
    <property type="component" value="Unassembled WGS sequence"/>
</dbReference>
<dbReference type="Pfam" id="PF03653">
    <property type="entry name" value="UPF0093"/>
    <property type="match status" value="1"/>
</dbReference>
<accession>T0J2X1</accession>
<evidence type="ECO:0000313" key="15">
    <source>
        <dbReference type="EMBL" id="EQB35400.1"/>
    </source>
</evidence>
<feature type="transmembrane region" description="Helical" evidence="14">
    <location>
        <begin position="6"/>
        <end position="31"/>
    </location>
</feature>
<comment type="similarity">
    <text evidence="3 14">Belongs to the HemJ family.</text>
</comment>